<dbReference type="InterPro" id="IPR055170">
    <property type="entry name" value="GFO_IDH_MocA-like_dom"/>
</dbReference>
<sequence length="335" mass="37435">MLRVAVIGLGDIALVHLPIIQSHPDAVLVAVCDIDRSKRALAPEAAFYTDHLEMLEQEDLDCVHNCLPHHLHFPVTKACAERGIHVFQEKPVAMNTREAMELVALEDANPGVRIGICMQNRFNESTEALLELVRSGNYGKVLGVKGLVTWHRPRSYYESKPWRGRMELAGGGTMINQSIHTLDLLQLLGGEVEAIRGSVDNLLDYGIEVEDTATAHIRFKNGARGLYFATNCYAGNSSVEIQVLLENGKFTIKDNILMKTNASEEKEKIVEDSRLPGSKFYYGASHKRLVGLFYEGIRTGSRDYVHARDALASIRMVDAIRMSSELKKEVHMEDF</sequence>
<dbReference type="Pfam" id="PF22725">
    <property type="entry name" value="GFO_IDH_MocA_C3"/>
    <property type="match status" value="1"/>
</dbReference>
<dbReference type="RefSeq" id="WP_162370224.1">
    <property type="nucleotide sequence ID" value="NZ_JAAEEH010000015.1"/>
</dbReference>
<dbReference type="EMBL" id="JAAEEH010000015">
    <property type="protein sequence ID" value="NDL67497.1"/>
    <property type="molecule type" value="Genomic_DNA"/>
</dbReference>
<dbReference type="InterPro" id="IPR000683">
    <property type="entry name" value="Gfo/Idh/MocA-like_OxRdtase_N"/>
</dbReference>
<dbReference type="AlphaFoldDB" id="A0A7X5HVM5"/>
<dbReference type="Gene3D" id="3.40.50.720">
    <property type="entry name" value="NAD(P)-binding Rossmann-like Domain"/>
    <property type="match status" value="1"/>
</dbReference>
<organism evidence="3 4">
    <name type="scientific">Anaerotalea alkaliphila</name>
    <dbReference type="NCBI Taxonomy" id="2662126"/>
    <lineage>
        <taxon>Bacteria</taxon>
        <taxon>Bacillati</taxon>
        <taxon>Bacillota</taxon>
        <taxon>Clostridia</taxon>
        <taxon>Eubacteriales</taxon>
        <taxon>Anaerotalea</taxon>
    </lineage>
</organism>
<name>A0A7X5HVM5_9FIRM</name>
<evidence type="ECO:0000259" key="1">
    <source>
        <dbReference type="Pfam" id="PF01408"/>
    </source>
</evidence>
<evidence type="ECO:0000313" key="4">
    <source>
        <dbReference type="Proteomes" id="UP000461585"/>
    </source>
</evidence>
<feature type="domain" description="Gfo/Idh/MocA-like oxidoreductase N-terminal" evidence="1">
    <location>
        <begin position="2"/>
        <end position="108"/>
    </location>
</feature>
<dbReference type="SUPFAM" id="SSF51735">
    <property type="entry name" value="NAD(P)-binding Rossmann-fold domains"/>
    <property type="match status" value="1"/>
</dbReference>
<dbReference type="SUPFAM" id="SSF55347">
    <property type="entry name" value="Glyceraldehyde-3-phosphate dehydrogenase-like, C-terminal domain"/>
    <property type="match status" value="1"/>
</dbReference>
<dbReference type="Gene3D" id="3.30.360.10">
    <property type="entry name" value="Dihydrodipicolinate Reductase, domain 2"/>
    <property type="match status" value="1"/>
</dbReference>
<dbReference type="InterPro" id="IPR036291">
    <property type="entry name" value="NAD(P)-bd_dom_sf"/>
</dbReference>
<dbReference type="Pfam" id="PF01408">
    <property type="entry name" value="GFO_IDH_MocA"/>
    <property type="match status" value="1"/>
</dbReference>
<dbReference type="PANTHER" id="PTHR43249:SF1">
    <property type="entry name" value="D-GLUCOSIDE 3-DEHYDROGENASE"/>
    <property type="match status" value="1"/>
</dbReference>
<dbReference type="PANTHER" id="PTHR43249">
    <property type="entry name" value="UDP-N-ACETYL-2-AMINO-2-DEOXY-D-GLUCURONATE OXIDASE"/>
    <property type="match status" value="1"/>
</dbReference>
<dbReference type="Proteomes" id="UP000461585">
    <property type="component" value="Unassembled WGS sequence"/>
</dbReference>
<dbReference type="InterPro" id="IPR052515">
    <property type="entry name" value="Gfo/Idh/MocA_Oxidoreductase"/>
</dbReference>
<protein>
    <submittedName>
        <fullName evidence="3">Gfo/Idh/MocA family oxidoreductase</fullName>
    </submittedName>
</protein>
<evidence type="ECO:0000259" key="2">
    <source>
        <dbReference type="Pfam" id="PF22725"/>
    </source>
</evidence>
<proteinExistence type="predicted"/>
<keyword evidence="4" id="KW-1185">Reference proteome</keyword>
<accession>A0A7X5HVM5</accession>
<gene>
    <name evidence="3" type="ORF">GXN74_07040</name>
</gene>
<reference evidence="3 4" key="1">
    <citation type="submission" date="2020-01" db="EMBL/GenBank/DDBJ databases">
        <title>Anaeroalcalibacter tamaniensis gen. nov., sp. nov., moderately halophilic strictly anaerobic fermenter bacterium from mud volcano of Taman peninsula.</title>
        <authorList>
            <person name="Frolova A."/>
            <person name="Merkel A.Y."/>
            <person name="Slobodkin A.I."/>
        </authorList>
    </citation>
    <scope>NUCLEOTIDE SEQUENCE [LARGE SCALE GENOMIC DNA]</scope>
    <source>
        <strain evidence="3 4">F-3ap</strain>
    </source>
</reference>
<evidence type="ECO:0000313" key="3">
    <source>
        <dbReference type="EMBL" id="NDL67497.1"/>
    </source>
</evidence>
<dbReference type="GO" id="GO:0000166">
    <property type="term" value="F:nucleotide binding"/>
    <property type="evidence" value="ECO:0007669"/>
    <property type="project" value="InterPro"/>
</dbReference>
<comment type="caution">
    <text evidence="3">The sequence shown here is derived from an EMBL/GenBank/DDBJ whole genome shotgun (WGS) entry which is preliminary data.</text>
</comment>
<feature type="domain" description="GFO/IDH/MocA-like oxidoreductase" evidence="2">
    <location>
        <begin position="128"/>
        <end position="250"/>
    </location>
</feature>